<evidence type="ECO:0000313" key="4">
    <source>
        <dbReference type="Proteomes" id="UP000447545"/>
    </source>
</evidence>
<keyword evidence="4" id="KW-1185">Reference proteome</keyword>
<dbReference type="Pfam" id="PF14534">
    <property type="entry name" value="DUF4440"/>
    <property type="match status" value="1"/>
</dbReference>
<protein>
    <submittedName>
        <fullName evidence="3">DUF4440 domain-containing protein</fullName>
    </submittedName>
</protein>
<sequence length="160" mass="18491">MKKIKYKNTLFLLIAMVMTLFSSCDQNVTEKNVEIKQTDMSTLEKEIELRLREYENHLRNGDSIALGNMYMEDAEIIPSTVGRENIIKVFGGMIRDSITGSRFKTTKLWGNDQLLVEDGTGIWAHTNGTVVGRGRYLLVWQKDNGNWKILRDTWFPDKKN</sequence>
<feature type="chain" id="PRO_5029538954" evidence="1">
    <location>
        <begin position="23"/>
        <end position="160"/>
    </location>
</feature>
<gene>
    <name evidence="3" type="ORF">F1003_10185</name>
</gene>
<evidence type="ECO:0000256" key="1">
    <source>
        <dbReference type="SAM" id="SignalP"/>
    </source>
</evidence>
<dbReference type="EMBL" id="WJYA01000006">
    <property type="protein sequence ID" value="MTE27295.1"/>
    <property type="molecule type" value="Genomic_DNA"/>
</dbReference>
<dbReference type="AlphaFoldDB" id="A0A7K1GE28"/>
<evidence type="ECO:0000313" key="3">
    <source>
        <dbReference type="EMBL" id="MTE27295.1"/>
    </source>
</evidence>
<evidence type="ECO:0000259" key="2">
    <source>
        <dbReference type="Pfam" id="PF14534"/>
    </source>
</evidence>
<accession>A0A7K1GE28</accession>
<dbReference type="Gene3D" id="3.10.450.50">
    <property type="match status" value="1"/>
</dbReference>
<dbReference type="InterPro" id="IPR027843">
    <property type="entry name" value="DUF4440"/>
</dbReference>
<keyword evidence="1" id="KW-0732">Signal</keyword>
<name>A0A7K1GE28_9FLAO</name>
<feature type="domain" description="DUF4440" evidence="2">
    <location>
        <begin position="51"/>
        <end position="149"/>
    </location>
</feature>
<reference evidence="3 4" key="1">
    <citation type="submission" date="2019-11" db="EMBL/GenBank/DDBJ databases">
        <title>Winogradskyella ouciana sp. nov., isolated from the hadal seawater of the Mariana Trench.</title>
        <authorList>
            <person name="Liu R."/>
        </authorList>
    </citation>
    <scope>NUCLEOTIDE SEQUENCE [LARGE SCALE GENOMIC DNA]</scope>
    <source>
        <strain evidence="3 4">ZXX205</strain>
    </source>
</reference>
<dbReference type="RefSeq" id="WP_155089322.1">
    <property type="nucleotide sequence ID" value="NZ_WJYA01000006.1"/>
</dbReference>
<dbReference type="InterPro" id="IPR032710">
    <property type="entry name" value="NTF2-like_dom_sf"/>
</dbReference>
<dbReference type="PROSITE" id="PS51257">
    <property type="entry name" value="PROKAR_LIPOPROTEIN"/>
    <property type="match status" value="1"/>
</dbReference>
<dbReference type="SUPFAM" id="SSF54427">
    <property type="entry name" value="NTF2-like"/>
    <property type="match status" value="1"/>
</dbReference>
<comment type="caution">
    <text evidence="3">The sequence shown here is derived from an EMBL/GenBank/DDBJ whole genome shotgun (WGS) entry which is preliminary data.</text>
</comment>
<feature type="signal peptide" evidence="1">
    <location>
        <begin position="1"/>
        <end position="22"/>
    </location>
</feature>
<dbReference type="Proteomes" id="UP000447545">
    <property type="component" value="Unassembled WGS sequence"/>
</dbReference>
<dbReference type="CDD" id="cd00531">
    <property type="entry name" value="NTF2_like"/>
    <property type="match status" value="1"/>
</dbReference>
<organism evidence="3 4">
    <name type="scientific">Winogradskyella ouciana</name>
    <dbReference type="NCBI Taxonomy" id="2608631"/>
    <lineage>
        <taxon>Bacteria</taxon>
        <taxon>Pseudomonadati</taxon>
        <taxon>Bacteroidota</taxon>
        <taxon>Flavobacteriia</taxon>
        <taxon>Flavobacteriales</taxon>
        <taxon>Flavobacteriaceae</taxon>
        <taxon>Winogradskyella</taxon>
    </lineage>
</organism>
<proteinExistence type="predicted"/>